<dbReference type="CDD" id="cd00035">
    <property type="entry name" value="ChtBD1"/>
    <property type="match status" value="1"/>
</dbReference>
<organism evidence="8 9">
    <name type="scientific">Dendrobium nobile</name>
    <name type="common">Orchid</name>
    <dbReference type="NCBI Taxonomy" id="94219"/>
    <lineage>
        <taxon>Eukaryota</taxon>
        <taxon>Viridiplantae</taxon>
        <taxon>Streptophyta</taxon>
        <taxon>Embryophyta</taxon>
        <taxon>Tracheophyta</taxon>
        <taxon>Spermatophyta</taxon>
        <taxon>Magnoliopsida</taxon>
        <taxon>Liliopsida</taxon>
        <taxon>Asparagales</taxon>
        <taxon>Orchidaceae</taxon>
        <taxon>Epidendroideae</taxon>
        <taxon>Malaxideae</taxon>
        <taxon>Dendrobiinae</taxon>
        <taxon>Dendrobium</taxon>
    </lineage>
</organism>
<evidence type="ECO:0000313" key="8">
    <source>
        <dbReference type="EMBL" id="KAI0503640.1"/>
    </source>
</evidence>
<dbReference type="InterPro" id="IPR036861">
    <property type="entry name" value="Endochitinase-like_sf"/>
</dbReference>
<dbReference type="GO" id="GO:0008061">
    <property type="term" value="F:chitin binding"/>
    <property type="evidence" value="ECO:0007669"/>
    <property type="project" value="UniProtKB-UniRule"/>
</dbReference>
<keyword evidence="2 5" id="KW-0147">Chitin-binding</keyword>
<evidence type="ECO:0000256" key="3">
    <source>
        <dbReference type="ARBA" id="ARBA00023024"/>
    </source>
</evidence>
<evidence type="ECO:0000256" key="1">
    <source>
        <dbReference type="ARBA" id="ARBA00009373"/>
    </source>
</evidence>
<evidence type="ECO:0000259" key="7">
    <source>
        <dbReference type="PROSITE" id="PS50941"/>
    </source>
</evidence>
<name>A0A8T3B2J8_DENNO</name>
<evidence type="ECO:0000313" key="9">
    <source>
        <dbReference type="Proteomes" id="UP000829196"/>
    </source>
</evidence>
<feature type="signal peptide" evidence="6">
    <location>
        <begin position="1"/>
        <end position="23"/>
    </location>
</feature>
<keyword evidence="4 5" id="KW-1015">Disulfide bond</keyword>
<dbReference type="Proteomes" id="UP000829196">
    <property type="component" value="Unassembled WGS sequence"/>
</dbReference>
<dbReference type="PANTHER" id="PTHR22595:SF79">
    <property type="entry name" value="CHITINASE 12"/>
    <property type="match status" value="1"/>
</dbReference>
<feature type="chain" id="PRO_5035843952" description="Chitin-binding type-1 domain-containing protein" evidence="6">
    <location>
        <begin position="24"/>
        <end position="91"/>
    </location>
</feature>
<sequence length="91" mass="9544">MAGPKMQLLMAALLLAAITLTHTQNCGCTPDLCCGEFGYCSIRDPYCGDGCQSGPCYSWPASGGRVSVAEVVQQKFFDSIIGQADTGCKGK</sequence>
<dbReference type="GO" id="GO:0006032">
    <property type="term" value="P:chitin catabolic process"/>
    <property type="evidence" value="ECO:0007669"/>
    <property type="project" value="UniProtKB-KW"/>
</dbReference>
<dbReference type="Gene3D" id="3.30.60.10">
    <property type="entry name" value="Endochitinase-like"/>
    <property type="match status" value="1"/>
</dbReference>
<comment type="similarity">
    <text evidence="1">Belongs to the glycosyl hydrolase 19 family. Chitinase class I subfamily.</text>
</comment>
<dbReference type="PROSITE" id="PS50941">
    <property type="entry name" value="CHIT_BIND_I_2"/>
    <property type="match status" value="1"/>
</dbReference>
<dbReference type="PANTHER" id="PTHR22595">
    <property type="entry name" value="CHITINASE-RELATED"/>
    <property type="match status" value="1"/>
</dbReference>
<dbReference type="OrthoDB" id="672071at2759"/>
<keyword evidence="9" id="KW-1185">Reference proteome</keyword>
<comment type="caution">
    <text evidence="5">Lacks conserved residue(s) required for the propagation of feature annotation.</text>
</comment>
<dbReference type="SUPFAM" id="SSF57016">
    <property type="entry name" value="Plant lectins/antimicrobial peptides"/>
    <property type="match status" value="1"/>
</dbReference>
<keyword evidence="3" id="KW-0119">Carbohydrate metabolism</keyword>
<accession>A0A8T3B2J8</accession>
<evidence type="ECO:0000256" key="2">
    <source>
        <dbReference type="ARBA" id="ARBA00022669"/>
    </source>
</evidence>
<dbReference type="GO" id="GO:0004568">
    <property type="term" value="F:chitinase activity"/>
    <property type="evidence" value="ECO:0007669"/>
    <property type="project" value="TreeGrafter"/>
</dbReference>
<keyword evidence="6" id="KW-0732">Signal</keyword>
<comment type="caution">
    <text evidence="8">The sequence shown here is derived from an EMBL/GenBank/DDBJ whole genome shotgun (WGS) entry which is preliminary data.</text>
</comment>
<feature type="disulfide bond" evidence="5">
    <location>
        <begin position="33"/>
        <end position="47"/>
    </location>
</feature>
<feature type="disulfide bond" evidence="5">
    <location>
        <begin position="28"/>
        <end position="40"/>
    </location>
</feature>
<dbReference type="SMART" id="SM00270">
    <property type="entry name" value="ChtBD1"/>
    <property type="match status" value="1"/>
</dbReference>
<evidence type="ECO:0000256" key="6">
    <source>
        <dbReference type="SAM" id="SignalP"/>
    </source>
</evidence>
<dbReference type="EMBL" id="JAGYWB010000011">
    <property type="protein sequence ID" value="KAI0503640.1"/>
    <property type="molecule type" value="Genomic_DNA"/>
</dbReference>
<proteinExistence type="inferred from homology"/>
<evidence type="ECO:0000256" key="4">
    <source>
        <dbReference type="ARBA" id="ARBA00023157"/>
    </source>
</evidence>
<keyword evidence="3" id="KW-0146">Chitin degradation</keyword>
<gene>
    <name evidence="8" type="ORF">KFK09_014574</name>
</gene>
<dbReference type="InterPro" id="IPR001002">
    <property type="entry name" value="Chitin-bd_1"/>
</dbReference>
<keyword evidence="3" id="KW-0624">Polysaccharide degradation</keyword>
<evidence type="ECO:0000256" key="5">
    <source>
        <dbReference type="PROSITE-ProRule" id="PRU00261"/>
    </source>
</evidence>
<dbReference type="AlphaFoldDB" id="A0A8T3B2J8"/>
<protein>
    <recommendedName>
        <fullName evidence="7">Chitin-binding type-1 domain-containing protein</fullName>
    </recommendedName>
</protein>
<reference evidence="8" key="1">
    <citation type="journal article" date="2022" name="Front. Genet.">
        <title>Chromosome-Scale Assembly of the Dendrobium nobile Genome Provides Insights Into the Molecular Mechanism of the Biosynthesis of the Medicinal Active Ingredient of Dendrobium.</title>
        <authorList>
            <person name="Xu Q."/>
            <person name="Niu S.-C."/>
            <person name="Li K.-L."/>
            <person name="Zheng P.-J."/>
            <person name="Zhang X.-J."/>
            <person name="Jia Y."/>
            <person name="Liu Y."/>
            <person name="Niu Y.-X."/>
            <person name="Yu L.-H."/>
            <person name="Chen D.-F."/>
            <person name="Zhang G.-Q."/>
        </authorList>
    </citation>
    <scope>NUCLEOTIDE SEQUENCE</scope>
    <source>
        <tissue evidence="8">Leaf</tissue>
    </source>
</reference>
<feature type="domain" description="Chitin-binding type-1" evidence="7">
    <location>
        <begin position="23"/>
        <end position="58"/>
    </location>
</feature>